<evidence type="ECO:0000313" key="1">
    <source>
        <dbReference type="EMBL" id="ADW71776.1"/>
    </source>
</evidence>
<reference evidence="1 2" key="2">
    <citation type="journal article" date="2012" name="J. Bacteriol.">
        <title>Complete Genome Sequence of Rahnella sp. Strain Y9602, a Gammaproteobacterium Isolate from Metal- and Radionuclide-Contaminated Soil.</title>
        <authorList>
            <person name="Martinez R.J."/>
            <person name="Bruce D."/>
            <person name="Detter C."/>
            <person name="Goodwin L.A."/>
            <person name="Han J."/>
            <person name="Han C.S."/>
            <person name="Held B."/>
            <person name="Land M.L."/>
            <person name="Mikhailova N."/>
            <person name="Nolan M."/>
            <person name="Pennacchio L."/>
            <person name="Pitluck S."/>
            <person name="Tapia R."/>
            <person name="Woyke T."/>
            <person name="Sobecky P.A."/>
        </authorList>
    </citation>
    <scope>NUCLEOTIDE SEQUENCE [LARGE SCALE GENOMIC DNA]</scope>
    <source>
        <strain evidence="1 2">Y9602</strain>
    </source>
</reference>
<name>A0A0H3F9H3_RAHSY</name>
<evidence type="ECO:0000313" key="2">
    <source>
        <dbReference type="Proteomes" id="UP000007257"/>
    </source>
</evidence>
<reference evidence="2" key="1">
    <citation type="submission" date="2011-01" db="EMBL/GenBank/DDBJ databases">
        <title>Complete sequence of chromosome of Rahnella sp. Y9602.</title>
        <authorList>
            <consortium name="US DOE Joint Genome Institute"/>
            <person name="Lucas S."/>
            <person name="Copeland A."/>
            <person name="Lapidus A."/>
            <person name="Cheng J.-F."/>
            <person name="Goodwin L."/>
            <person name="Pitluck S."/>
            <person name="Lu M."/>
            <person name="Detter J.C."/>
            <person name="Han C."/>
            <person name="Tapia R."/>
            <person name="Land M."/>
            <person name="Hauser L."/>
            <person name="Kyrpides N."/>
            <person name="Ivanova N."/>
            <person name="Ovchinnikova G."/>
            <person name="Pagani I."/>
            <person name="Sobecky P.A."/>
            <person name="Martinez R.J."/>
            <person name="Woyke T."/>
        </authorList>
    </citation>
    <scope>NUCLEOTIDE SEQUENCE [LARGE SCALE GENOMIC DNA]</scope>
    <source>
        <strain evidence="2">Y9602</strain>
    </source>
</reference>
<protein>
    <submittedName>
        <fullName evidence="1">Uncharacterized protein</fullName>
    </submittedName>
</protein>
<dbReference type="KEGG" id="rah:Rahaq_0146"/>
<sequence length="39" mass="4440">MNLQKQVHDSSTVLRRRSYKPGHDLCGLSRATLLNPSFL</sequence>
<gene>
    <name evidence="1" type="ordered locus">Rahaq_0146</name>
</gene>
<dbReference type="AlphaFoldDB" id="A0A0H3F9H3"/>
<proteinExistence type="predicted"/>
<dbReference type="EMBL" id="CP002505">
    <property type="protein sequence ID" value="ADW71776.1"/>
    <property type="molecule type" value="Genomic_DNA"/>
</dbReference>
<accession>A0A0H3F9H3</accession>
<dbReference type="Proteomes" id="UP000007257">
    <property type="component" value="Chromosome"/>
</dbReference>
<dbReference type="HOGENOM" id="CLU_3315840_0_0_6"/>
<organism evidence="1 2">
    <name type="scientific">Rahnella sp. (strain Y9602)</name>
    <dbReference type="NCBI Taxonomy" id="2703885"/>
    <lineage>
        <taxon>Bacteria</taxon>
        <taxon>Pseudomonadati</taxon>
        <taxon>Pseudomonadota</taxon>
        <taxon>Gammaproteobacteria</taxon>
        <taxon>Enterobacterales</taxon>
        <taxon>Yersiniaceae</taxon>
        <taxon>Rahnella</taxon>
    </lineage>
</organism>